<comment type="caution">
    <text evidence="2">The sequence shown here is derived from an EMBL/GenBank/DDBJ whole genome shotgun (WGS) entry which is preliminary data.</text>
</comment>
<sequence>MIPPEVKITKATTNKSKDYAAFSSEGDLQEIRFLGSRLHQVTAPAPPICLRQRVWPPRIHMRMDCSLEGGKDTDVGKEKSSSETDQETKVMAVTEVQEIAEKVAETKERIGGEEVNESEAITGTESDLQEGKDWLTPTKVSKTPEKKKDQDLGEGSIISNSQFALLAPEDAKDGDILQQET</sequence>
<name>A0ABQ7NY32_BRACM</name>
<reference evidence="2 3" key="1">
    <citation type="submission" date="2021-03" db="EMBL/GenBank/DDBJ databases">
        <authorList>
            <person name="King G.J."/>
            <person name="Bancroft I."/>
            <person name="Baten A."/>
            <person name="Bloomfield J."/>
            <person name="Borpatragohain P."/>
            <person name="He Z."/>
            <person name="Irish N."/>
            <person name="Irwin J."/>
            <person name="Liu K."/>
            <person name="Mauleon R.P."/>
            <person name="Moore J."/>
            <person name="Morris R."/>
            <person name="Ostergaard L."/>
            <person name="Wang B."/>
            <person name="Wells R."/>
        </authorList>
    </citation>
    <scope>NUCLEOTIDE SEQUENCE [LARGE SCALE GENOMIC DNA]</scope>
    <source>
        <strain evidence="2">R-o-18</strain>
        <tissue evidence="2">Leaf</tissue>
    </source>
</reference>
<evidence type="ECO:0000313" key="2">
    <source>
        <dbReference type="EMBL" id="KAG5415771.1"/>
    </source>
</evidence>
<protein>
    <submittedName>
        <fullName evidence="2">Uncharacterized protein</fullName>
    </submittedName>
</protein>
<keyword evidence="3" id="KW-1185">Reference proteome</keyword>
<accession>A0ABQ7NY32</accession>
<feature type="region of interest" description="Disordered" evidence="1">
    <location>
        <begin position="67"/>
        <end position="89"/>
    </location>
</feature>
<evidence type="ECO:0000313" key="3">
    <source>
        <dbReference type="Proteomes" id="UP000823674"/>
    </source>
</evidence>
<evidence type="ECO:0000256" key="1">
    <source>
        <dbReference type="SAM" id="MobiDB-lite"/>
    </source>
</evidence>
<dbReference type="Proteomes" id="UP000823674">
    <property type="component" value="Chromosome A01"/>
</dbReference>
<feature type="compositionally biased region" description="Basic and acidic residues" evidence="1">
    <location>
        <begin position="142"/>
        <end position="151"/>
    </location>
</feature>
<feature type="region of interest" description="Disordered" evidence="1">
    <location>
        <begin position="106"/>
        <end position="155"/>
    </location>
</feature>
<gene>
    <name evidence="2" type="primary">A01p047350.1_BraROA</name>
    <name evidence="2" type="ORF">IGI04_003338</name>
</gene>
<feature type="compositionally biased region" description="Basic and acidic residues" evidence="1">
    <location>
        <begin position="67"/>
        <end position="88"/>
    </location>
</feature>
<proteinExistence type="predicted"/>
<organism evidence="2 3">
    <name type="scientific">Brassica rapa subsp. trilocularis</name>
    <dbReference type="NCBI Taxonomy" id="1813537"/>
    <lineage>
        <taxon>Eukaryota</taxon>
        <taxon>Viridiplantae</taxon>
        <taxon>Streptophyta</taxon>
        <taxon>Embryophyta</taxon>
        <taxon>Tracheophyta</taxon>
        <taxon>Spermatophyta</taxon>
        <taxon>Magnoliopsida</taxon>
        <taxon>eudicotyledons</taxon>
        <taxon>Gunneridae</taxon>
        <taxon>Pentapetalae</taxon>
        <taxon>rosids</taxon>
        <taxon>malvids</taxon>
        <taxon>Brassicales</taxon>
        <taxon>Brassicaceae</taxon>
        <taxon>Brassiceae</taxon>
        <taxon>Brassica</taxon>
    </lineage>
</organism>
<dbReference type="EMBL" id="JADBGQ010000001">
    <property type="protein sequence ID" value="KAG5415771.1"/>
    <property type="molecule type" value="Genomic_DNA"/>
</dbReference>